<evidence type="ECO:0000313" key="3">
    <source>
        <dbReference type="EMBL" id="RYR26845.1"/>
    </source>
</evidence>
<gene>
    <name evidence="3" type="ORF">Ahy_B02g061159</name>
</gene>
<protein>
    <recommendedName>
        <fullName evidence="2">Alpha 1,4-glycosyltransferase domain-containing protein</fullName>
    </recommendedName>
</protein>
<dbReference type="InterPro" id="IPR044789">
    <property type="entry name" value="Put_A1-4-GlycosylTfrase_plant"/>
</dbReference>
<comment type="caution">
    <text evidence="3">The sequence shown here is derived from an EMBL/GenBank/DDBJ whole genome shotgun (WGS) entry which is preliminary data.</text>
</comment>
<name>A0A445AKC4_ARAHY</name>
<dbReference type="Pfam" id="PF04572">
    <property type="entry name" value="Gb3_synth"/>
    <property type="match status" value="1"/>
</dbReference>
<organism evidence="3 4">
    <name type="scientific">Arachis hypogaea</name>
    <name type="common">Peanut</name>
    <dbReference type="NCBI Taxonomy" id="3818"/>
    <lineage>
        <taxon>Eukaryota</taxon>
        <taxon>Viridiplantae</taxon>
        <taxon>Streptophyta</taxon>
        <taxon>Embryophyta</taxon>
        <taxon>Tracheophyta</taxon>
        <taxon>Spermatophyta</taxon>
        <taxon>Magnoliopsida</taxon>
        <taxon>eudicotyledons</taxon>
        <taxon>Gunneridae</taxon>
        <taxon>Pentapetalae</taxon>
        <taxon>rosids</taxon>
        <taxon>fabids</taxon>
        <taxon>Fabales</taxon>
        <taxon>Fabaceae</taxon>
        <taxon>Papilionoideae</taxon>
        <taxon>50 kb inversion clade</taxon>
        <taxon>dalbergioids sensu lato</taxon>
        <taxon>Dalbergieae</taxon>
        <taxon>Pterocarpus clade</taxon>
        <taxon>Arachis</taxon>
    </lineage>
</organism>
<keyword evidence="4" id="KW-1185">Reference proteome</keyword>
<keyword evidence="1" id="KW-1133">Transmembrane helix</keyword>
<evidence type="ECO:0000256" key="1">
    <source>
        <dbReference type="SAM" id="Phobius"/>
    </source>
</evidence>
<dbReference type="EMBL" id="SDMP01000012">
    <property type="protein sequence ID" value="RYR26845.1"/>
    <property type="molecule type" value="Genomic_DNA"/>
</dbReference>
<reference evidence="3 4" key="1">
    <citation type="submission" date="2019-01" db="EMBL/GenBank/DDBJ databases">
        <title>Sequencing of cultivated peanut Arachis hypogaea provides insights into genome evolution and oil improvement.</title>
        <authorList>
            <person name="Chen X."/>
        </authorList>
    </citation>
    <scope>NUCLEOTIDE SEQUENCE [LARGE SCALE GENOMIC DNA]</scope>
    <source>
        <strain evidence="4">cv. Fuhuasheng</strain>
        <tissue evidence="3">Leaves</tissue>
    </source>
</reference>
<dbReference type="SUPFAM" id="SSF53448">
    <property type="entry name" value="Nucleotide-diphospho-sugar transferases"/>
    <property type="match status" value="1"/>
</dbReference>
<dbReference type="Gene3D" id="3.90.550.20">
    <property type="match status" value="1"/>
</dbReference>
<feature type="domain" description="Alpha 1,4-glycosyltransferase" evidence="2">
    <location>
        <begin position="264"/>
        <end position="387"/>
    </location>
</feature>
<keyword evidence="1" id="KW-0812">Transmembrane</keyword>
<evidence type="ECO:0000259" key="2">
    <source>
        <dbReference type="Pfam" id="PF04572"/>
    </source>
</evidence>
<dbReference type="AlphaFoldDB" id="A0A445AKC4"/>
<dbReference type="PANTHER" id="PTHR46781:SF2">
    <property type="entry name" value="ALPHA 1,4-GLYCOSYLTRANSFERASE FAMILY PROTEIN"/>
    <property type="match status" value="1"/>
</dbReference>
<proteinExistence type="predicted"/>
<dbReference type="Proteomes" id="UP000289738">
    <property type="component" value="Chromosome B02"/>
</dbReference>
<keyword evidence="1" id="KW-0472">Membrane</keyword>
<dbReference type="PANTHER" id="PTHR46781">
    <property type="entry name" value="ALPHA 1,4-GLYCOSYLTRANSFERASE FAMILY PROTEIN"/>
    <property type="match status" value="1"/>
</dbReference>
<dbReference type="InterPro" id="IPR029044">
    <property type="entry name" value="Nucleotide-diphossugar_trans"/>
</dbReference>
<dbReference type="InterPro" id="IPR007652">
    <property type="entry name" value="A1-4-GlycosylTfrase_dom"/>
</dbReference>
<accession>A0A445AKC4</accession>
<feature type="transmembrane region" description="Helical" evidence="1">
    <location>
        <begin position="12"/>
        <end position="30"/>
    </location>
</feature>
<evidence type="ECO:0000313" key="4">
    <source>
        <dbReference type="Proteomes" id="UP000289738"/>
    </source>
</evidence>
<sequence length="391" mass="45042">MFDPRHLKSAKLLLSSLFIFSAIIFVIHAYSINYHDFLHSATNKEPSENLQAQSHRFKEQIRSTLSNLPLHSIQEENVRIQAGNQNDLVAPLGVTELERIAWFRKNLHKFDILKSNNSTRRFHSRVLEFFSRECEAQFFMTWISPAGSFGVRELMSVESVFKVHPGACLVILSRTLETTDGYTVLKPLLDSRFKVQVVTPDLPILFKGTPAEAWFRELIKGKKDPDTDFIVLKPLTGLRNSIGAQSMDLRSKHWTRLNNAVLIFDMKHPLLHEFISEFALTFDGNKWGHNGPYLVSRVIKRLLKRPSFIFKILPPMAFYPADWNKIRGFLRKPKTQTESKWVEAKVLQLCAETYGIHLWNKQSRRLTIEDGSVIGKLALNHCVICNHIFSS</sequence>